<reference evidence="3 4" key="1">
    <citation type="submission" date="2019-08" db="EMBL/GenBank/DDBJ databases">
        <title>Draft genome sequences of two oriental melons (Cucumis melo L. var makuwa).</title>
        <authorList>
            <person name="Kwon S.-Y."/>
        </authorList>
    </citation>
    <scope>NUCLEOTIDE SEQUENCE [LARGE SCALE GENOMIC DNA]</scope>
    <source>
        <strain evidence="4">cv. Chang Bougi</strain>
        <strain evidence="3">cv. SW 3</strain>
        <tissue evidence="1">Leaf</tissue>
    </source>
</reference>
<name>A0A5A7SPJ0_CUCMM</name>
<proteinExistence type="predicted"/>
<accession>A0A5A7SPJ0</accession>
<organism evidence="1 3">
    <name type="scientific">Cucumis melo var. makuwa</name>
    <name type="common">Oriental melon</name>
    <dbReference type="NCBI Taxonomy" id="1194695"/>
    <lineage>
        <taxon>Eukaryota</taxon>
        <taxon>Viridiplantae</taxon>
        <taxon>Streptophyta</taxon>
        <taxon>Embryophyta</taxon>
        <taxon>Tracheophyta</taxon>
        <taxon>Spermatophyta</taxon>
        <taxon>Magnoliopsida</taxon>
        <taxon>eudicotyledons</taxon>
        <taxon>Gunneridae</taxon>
        <taxon>Pentapetalae</taxon>
        <taxon>rosids</taxon>
        <taxon>fabids</taxon>
        <taxon>Cucurbitales</taxon>
        <taxon>Cucurbitaceae</taxon>
        <taxon>Benincaseae</taxon>
        <taxon>Cucumis</taxon>
    </lineage>
</organism>
<dbReference type="Proteomes" id="UP000321947">
    <property type="component" value="Unassembled WGS sequence"/>
</dbReference>
<dbReference type="AlphaFoldDB" id="A0A5A7SPJ0"/>
<protein>
    <submittedName>
        <fullName evidence="1">Ty3/gypsy retrotransposon protein</fullName>
    </submittedName>
</protein>
<dbReference type="EMBL" id="SSTD01008174">
    <property type="protein sequence ID" value="TYK17131.1"/>
    <property type="molecule type" value="Genomic_DNA"/>
</dbReference>
<dbReference type="EMBL" id="SSTE01020983">
    <property type="protein sequence ID" value="KAA0033102.1"/>
    <property type="molecule type" value="Genomic_DNA"/>
</dbReference>
<evidence type="ECO:0000313" key="1">
    <source>
        <dbReference type="EMBL" id="KAA0033102.1"/>
    </source>
</evidence>
<evidence type="ECO:0000313" key="3">
    <source>
        <dbReference type="Proteomes" id="UP000321393"/>
    </source>
</evidence>
<comment type="caution">
    <text evidence="1">The sequence shown here is derived from an EMBL/GenBank/DDBJ whole genome shotgun (WGS) entry which is preliminary data.</text>
</comment>
<sequence length="92" mass="10599">MSLKSMMKPFEKEDQGVLIELSTIKQWGEEESRDILADCLSLQPEVQKVLRSVSIVFEPNNQFLLSRDYDHAIELELGACMVNVCPCRYSQF</sequence>
<gene>
    <name evidence="2" type="ORF">E5676_scaffold1032G00700</name>
    <name evidence="1" type="ORF">E6C27_scaffold269G002350</name>
</gene>
<evidence type="ECO:0000313" key="2">
    <source>
        <dbReference type="EMBL" id="TYK17131.1"/>
    </source>
</evidence>
<dbReference type="Proteomes" id="UP000321393">
    <property type="component" value="Unassembled WGS sequence"/>
</dbReference>
<evidence type="ECO:0000313" key="4">
    <source>
        <dbReference type="Proteomes" id="UP000321947"/>
    </source>
</evidence>